<evidence type="ECO:0000256" key="1">
    <source>
        <dbReference type="ARBA" id="ARBA00004613"/>
    </source>
</evidence>
<keyword evidence="9" id="KW-0445">Lipid transport</keyword>
<keyword evidence="10" id="KW-1015">Disulfide bond</keyword>
<name>A0AAV7Q5E1_PLEWA</name>
<comment type="function">
    <text evidence="11">Probably involved in lipid transport. Can bind sphingosine-1-phosphate, myristic acid, palmitic acid and stearic acid, retinol, all-trans-retinoic acid and 9-cis-retinoic acid.</text>
</comment>
<dbReference type="GO" id="GO:0034364">
    <property type="term" value="C:high-density lipoprotein particle"/>
    <property type="evidence" value="ECO:0007669"/>
    <property type="project" value="UniProtKB-KW"/>
</dbReference>
<keyword evidence="6" id="KW-0964">Secreted</keyword>
<dbReference type="GO" id="GO:0034384">
    <property type="term" value="P:high-density lipoprotein particle clearance"/>
    <property type="evidence" value="ECO:0007669"/>
    <property type="project" value="TreeGrafter"/>
</dbReference>
<proteinExistence type="inferred from homology"/>
<reference evidence="13" key="1">
    <citation type="journal article" date="2022" name="bioRxiv">
        <title>Sequencing and chromosome-scale assembly of the giantPleurodeles waltlgenome.</title>
        <authorList>
            <person name="Brown T."/>
            <person name="Elewa A."/>
            <person name="Iarovenko S."/>
            <person name="Subramanian E."/>
            <person name="Araus A.J."/>
            <person name="Petzold A."/>
            <person name="Susuki M."/>
            <person name="Suzuki K.-i.T."/>
            <person name="Hayashi T."/>
            <person name="Toyoda A."/>
            <person name="Oliveira C."/>
            <person name="Osipova E."/>
            <person name="Leigh N.D."/>
            <person name="Simon A."/>
            <person name="Yun M.H."/>
        </authorList>
    </citation>
    <scope>NUCLEOTIDE SEQUENCE</scope>
    <source>
        <strain evidence="13">20211129_DDA</strain>
        <tissue evidence="13">Liver</tissue>
    </source>
</reference>
<accession>A0AAV7Q5E1</accession>
<dbReference type="AlphaFoldDB" id="A0AAV7Q5E1"/>
<dbReference type="GO" id="GO:0034375">
    <property type="term" value="P:high-density lipoprotein particle remodeling"/>
    <property type="evidence" value="ECO:0007669"/>
    <property type="project" value="TreeGrafter"/>
</dbReference>
<dbReference type="GO" id="GO:0034362">
    <property type="term" value="C:low-density lipoprotein particle"/>
    <property type="evidence" value="ECO:0007669"/>
    <property type="project" value="TreeGrafter"/>
</dbReference>
<dbReference type="GO" id="GO:0005543">
    <property type="term" value="F:phospholipid binding"/>
    <property type="evidence" value="ECO:0007669"/>
    <property type="project" value="TreeGrafter"/>
</dbReference>
<dbReference type="PANTHER" id="PTHR32028">
    <property type="entry name" value="APOLIPOPROTEIN M"/>
    <property type="match status" value="1"/>
</dbReference>
<feature type="signal peptide" evidence="12">
    <location>
        <begin position="1"/>
        <end position="21"/>
    </location>
</feature>
<keyword evidence="7 12" id="KW-0732">Signal</keyword>
<evidence type="ECO:0000256" key="6">
    <source>
        <dbReference type="ARBA" id="ARBA00022525"/>
    </source>
</evidence>
<keyword evidence="8" id="KW-0345">HDL</keyword>
<comment type="similarity">
    <text evidence="2">Belongs to the calycin superfamily. Lipocalin family. Highly divergent.</text>
</comment>
<keyword evidence="14" id="KW-1185">Reference proteome</keyword>
<dbReference type="GO" id="GO:0033344">
    <property type="term" value="P:cholesterol efflux"/>
    <property type="evidence" value="ECO:0007669"/>
    <property type="project" value="TreeGrafter"/>
</dbReference>
<evidence type="ECO:0000256" key="12">
    <source>
        <dbReference type="SAM" id="SignalP"/>
    </source>
</evidence>
<comment type="subcellular location">
    <subcellularLocation>
        <location evidence="1">Secreted</location>
    </subcellularLocation>
</comment>
<keyword evidence="5" id="KW-0813">Transport</keyword>
<dbReference type="SUPFAM" id="SSF50814">
    <property type="entry name" value="Lipocalins"/>
    <property type="match status" value="1"/>
</dbReference>
<dbReference type="InterPro" id="IPR012674">
    <property type="entry name" value="Calycin"/>
</dbReference>
<evidence type="ECO:0000256" key="3">
    <source>
        <dbReference type="ARBA" id="ARBA00011559"/>
    </source>
</evidence>
<dbReference type="Proteomes" id="UP001066276">
    <property type="component" value="Chromosome 6"/>
</dbReference>
<dbReference type="EMBL" id="JANPWB010000010">
    <property type="protein sequence ID" value="KAJ1134447.1"/>
    <property type="molecule type" value="Genomic_DNA"/>
</dbReference>
<evidence type="ECO:0000313" key="14">
    <source>
        <dbReference type="Proteomes" id="UP001066276"/>
    </source>
</evidence>
<evidence type="ECO:0000256" key="11">
    <source>
        <dbReference type="ARBA" id="ARBA00025553"/>
    </source>
</evidence>
<dbReference type="Pfam" id="PF11032">
    <property type="entry name" value="ApoM"/>
    <property type="match status" value="1"/>
</dbReference>
<dbReference type="Gene3D" id="2.40.128.20">
    <property type="match status" value="1"/>
</dbReference>
<organism evidence="13 14">
    <name type="scientific">Pleurodeles waltl</name>
    <name type="common">Iberian ribbed newt</name>
    <dbReference type="NCBI Taxonomy" id="8319"/>
    <lineage>
        <taxon>Eukaryota</taxon>
        <taxon>Metazoa</taxon>
        <taxon>Chordata</taxon>
        <taxon>Craniata</taxon>
        <taxon>Vertebrata</taxon>
        <taxon>Euteleostomi</taxon>
        <taxon>Amphibia</taxon>
        <taxon>Batrachia</taxon>
        <taxon>Caudata</taxon>
        <taxon>Salamandroidea</taxon>
        <taxon>Salamandridae</taxon>
        <taxon>Pleurodelinae</taxon>
        <taxon>Pleurodeles</taxon>
    </lineage>
</organism>
<comment type="caution">
    <text evidence="13">The sequence shown here is derived from an EMBL/GenBank/DDBJ whole genome shotgun (WGS) entry which is preliminary data.</text>
</comment>
<evidence type="ECO:0000256" key="2">
    <source>
        <dbReference type="ARBA" id="ARBA00007071"/>
    </source>
</evidence>
<dbReference type="PANTHER" id="PTHR32028:SF1">
    <property type="entry name" value="APOLIPOPROTEIN M"/>
    <property type="match status" value="1"/>
</dbReference>
<dbReference type="InterPro" id="IPR022734">
    <property type="entry name" value="ApoM"/>
</dbReference>
<sequence length="202" mass="23297">MLQQAWAYFLYLLGMVMEAITVCEHAGKLSPNDLDRKQFPSQYYGDWYFIAAAASKISPSLEAYTMVDNTLFNINEETRPDRLLLRAAIRIKDGSCMPREWIYLVSEDSVDLGTEGRPDRNTELFASNCSSCIIMQESDPHIIRRLLLFSRSSHLDQRYIDDFKKKADCAGMHKLLVMPRAQEYCELQPTKGKRKSKKTSHE</sequence>
<evidence type="ECO:0000256" key="9">
    <source>
        <dbReference type="ARBA" id="ARBA00023055"/>
    </source>
</evidence>
<evidence type="ECO:0000256" key="7">
    <source>
        <dbReference type="ARBA" id="ARBA00022729"/>
    </source>
</evidence>
<dbReference type="GO" id="GO:0005319">
    <property type="term" value="F:lipid transporter activity"/>
    <property type="evidence" value="ECO:0007669"/>
    <property type="project" value="TreeGrafter"/>
</dbReference>
<dbReference type="GO" id="GO:0034361">
    <property type="term" value="C:very-low-density lipoprotein particle"/>
    <property type="evidence" value="ECO:0007669"/>
    <property type="project" value="TreeGrafter"/>
</dbReference>
<evidence type="ECO:0000256" key="5">
    <source>
        <dbReference type="ARBA" id="ARBA00022448"/>
    </source>
</evidence>
<evidence type="ECO:0000256" key="8">
    <source>
        <dbReference type="ARBA" id="ARBA00022850"/>
    </source>
</evidence>
<feature type="chain" id="PRO_5043428881" description="Apolipoprotein M" evidence="12">
    <location>
        <begin position="22"/>
        <end position="202"/>
    </location>
</feature>
<evidence type="ECO:0000313" key="13">
    <source>
        <dbReference type="EMBL" id="KAJ1134447.1"/>
    </source>
</evidence>
<comment type="subunit">
    <text evidence="3">Interacts with LRP2; LRP2 mediates APOM renal uptake and subsequent lysosomal degradation.</text>
</comment>
<dbReference type="GO" id="GO:0034380">
    <property type="term" value="P:high-density lipoprotein particle assembly"/>
    <property type="evidence" value="ECO:0007669"/>
    <property type="project" value="TreeGrafter"/>
</dbReference>
<protein>
    <recommendedName>
        <fullName evidence="4">Apolipoprotein M</fullName>
    </recommendedName>
</protein>
<evidence type="ECO:0000256" key="10">
    <source>
        <dbReference type="ARBA" id="ARBA00023157"/>
    </source>
</evidence>
<gene>
    <name evidence="13" type="ORF">NDU88_000899</name>
</gene>
<evidence type="ECO:0000256" key="4">
    <source>
        <dbReference type="ARBA" id="ARBA00019937"/>
    </source>
</evidence>